<feature type="transmembrane region" description="Helical" evidence="1">
    <location>
        <begin position="7"/>
        <end position="25"/>
    </location>
</feature>
<evidence type="ECO:0000313" key="2">
    <source>
        <dbReference type="EMBL" id="AAK07519.1"/>
    </source>
</evidence>
<evidence type="ECO:0000256" key="1">
    <source>
        <dbReference type="SAM" id="Phobius"/>
    </source>
</evidence>
<reference evidence="3" key="3">
    <citation type="submission" date="2005-09" db="EMBL/GenBank/DDBJ databases">
        <authorList>
            <person name="Mural R.J."/>
            <person name="Istrail S."/>
            <person name="Sutton G."/>
            <person name="Florea L."/>
            <person name="Halpern A.L."/>
            <person name="Mobarry C.M."/>
            <person name="Lippert R."/>
            <person name="Walenz B."/>
            <person name="Shatkay H."/>
            <person name="Dew I."/>
            <person name="Miller J.R."/>
            <person name="Flanigan M.J."/>
            <person name="Edwards N.J."/>
            <person name="Bolanos R."/>
            <person name="Fasulo D."/>
            <person name="Halldorsson B.V."/>
            <person name="Hannenhalli S."/>
            <person name="Turner R."/>
            <person name="Yooseph S."/>
            <person name="Lu F."/>
            <person name="Nusskern D.R."/>
            <person name="Shue B.C."/>
            <person name="Zheng X.H."/>
            <person name="Zhong F."/>
            <person name="Delcher A.L."/>
            <person name="Huson D.H."/>
            <person name="Kravitz S.A."/>
            <person name="Mouchard L."/>
            <person name="Reinert K."/>
            <person name="Remington K.A."/>
            <person name="Clark A.G."/>
            <person name="Waterman M.S."/>
            <person name="Eichler E.E."/>
            <person name="Adams M.D."/>
            <person name="Hunkapiller M.W."/>
            <person name="Myers E.W."/>
            <person name="Venter J.C."/>
        </authorList>
    </citation>
    <scope>NUCLEOTIDE SEQUENCE</scope>
</reference>
<organism evidence="2">
    <name type="scientific">Homo sapiens</name>
    <name type="common">Human</name>
    <dbReference type="NCBI Taxonomy" id="9606"/>
    <lineage>
        <taxon>Eukaryota</taxon>
        <taxon>Metazoa</taxon>
        <taxon>Chordata</taxon>
        <taxon>Craniata</taxon>
        <taxon>Vertebrata</taxon>
        <taxon>Euteleostomi</taxon>
        <taxon>Mammalia</taxon>
        <taxon>Eutheria</taxon>
        <taxon>Euarchontoglires</taxon>
        <taxon>Primates</taxon>
        <taxon>Haplorrhini</taxon>
        <taxon>Catarrhini</taxon>
        <taxon>Hominidae</taxon>
        <taxon>Homo</taxon>
    </lineage>
</organism>
<keyword evidence="1" id="KW-0812">Transmembrane</keyword>
<reference evidence="3" key="2">
    <citation type="journal article" date="2001" name="Science">
        <title>The sequence of the human genome.</title>
        <authorList>
            <person name="Venter J.C."/>
            <person name="Adams M.D."/>
            <person name="Myers E.W."/>
            <person name="Li P.W."/>
            <person name="Mural R.J."/>
            <person name="Sutton G.G."/>
            <person name="Smith H.O."/>
            <person name="Yandell M."/>
            <person name="Evans C.A."/>
            <person name="Holt R.A."/>
            <person name="Gocayne J.D."/>
            <person name="Amanatides P."/>
            <person name="Ballew R.M."/>
            <person name="Huson D.H."/>
            <person name="Wortman J.R."/>
            <person name="Zhang Q."/>
            <person name="Kodira C.D."/>
            <person name="Zheng X.H."/>
            <person name="Chen L."/>
            <person name="Skupski M."/>
            <person name="Subramanian G."/>
            <person name="Thomas P.D."/>
            <person name="Zhang J."/>
            <person name="Gabor Miklos G.L."/>
            <person name="Nelson C."/>
            <person name="Broder S."/>
            <person name="Clark A.G."/>
            <person name="Nadeau J."/>
            <person name="McKusick V.A."/>
            <person name="Zinder N."/>
            <person name="Levine A.J."/>
            <person name="Roberts R.J."/>
            <person name="Simon M."/>
            <person name="Slayman C."/>
            <person name="Hunkapiller M."/>
            <person name="Bolanos R."/>
            <person name="Delcher A."/>
            <person name="Dew I."/>
            <person name="Fasulo D."/>
            <person name="Flanigan M."/>
            <person name="Florea L."/>
            <person name="Halpern A."/>
            <person name="Hannenhalli S."/>
            <person name="Kravitz S."/>
            <person name="Levy S."/>
            <person name="Mobarry C."/>
            <person name="Reinert K."/>
            <person name="Remington K."/>
            <person name="Abu-Threideh J."/>
            <person name="Beasley E."/>
            <person name="Biddick K."/>
            <person name="Bonazzi V."/>
            <person name="Brandon R."/>
            <person name="Cargill M."/>
            <person name="Chandramouliswaran I."/>
            <person name="Charlab R."/>
            <person name="Chaturvedi K."/>
            <person name="Deng Z."/>
            <person name="Di Francesco V."/>
            <person name="Dunn P."/>
            <person name="Eilbeck K."/>
            <person name="Evangelista C."/>
            <person name="Gabrielian A.E."/>
            <person name="Gan W."/>
            <person name="Ge W."/>
            <person name="Gong F."/>
            <person name="Gu Z."/>
            <person name="Guan P."/>
            <person name="Heiman T.J."/>
            <person name="Higgins M.E."/>
            <person name="Ji R.R."/>
            <person name="Ke Z."/>
            <person name="Ketchum K.A."/>
            <person name="Lai Z."/>
            <person name="Lei Y."/>
            <person name="Li Z."/>
            <person name="Li J."/>
            <person name="Liang Y."/>
            <person name="Lin X."/>
            <person name="Lu F."/>
            <person name="Merkulov G.V."/>
            <person name="Milshina N."/>
            <person name="Moore H.M."/>
            <person name="Naik A.K."/>
            <person name="Narayan V.A."/>
            <person name="Neelam B."/>
            <person name="Nusskern D."/>
            <person name="Rusch D.B."/>
            <person name="Salzberg S."/>
            <person name="Shao W."/>
            <person name="Shue B."/>
            <person name="Sun J."/>
            <person name="Wang Z."/>
            <person name="Wang A."/>
            <person name="Wang X."/>
            <person name="Wang J."/>
            <person name="Wei M."/>
            <person name="Wides R."/>
            <person name="Xiao C."/>
            <person name="Yan C."/>
            <person name="Yao A."/>
            <person name="Ye J."/>
            <person name="Zhan M."/>
            <person name="Zhang W."/>
            <person name="Zhang H."/>
            <person name="Zhao Q."/>
            <person name="Zheng L."/>
            <person name="Zhong F."/>
            <person name="Zhong W."/>
            <person name="Zhu S."/>
            <person name="Zhao S."/>
            <person name="Gilbert D."/>
            <person name="Baumhueter S."/>
            <person name="Spier G."/>
            <person name="Carter C."/>
            <person name="Cravchik A."/>
            <person name="Woodage T."/>
            <person name="Ali F."/>
            <person name="An H."/>
            <person name="Awe A."/>
            <person name="Baldwin D."/>
            <person name="Baden H."/>
            <person name="Barnstead M."/>
            <person name="Barrow I."/>
            <person name="Beeson K."/>
            <person name="Busam D."/>
            <person name="Carver A."/>
            <person name="Center A."/>
            <person name="Cheng M.L."/>
            <person name="Curry L."/>
            <person name="Danaher S."/>
            <person name="Davenport L."/>
            <person name="Desilets R."/>
            <person name="Dietz S."/>
            <person name="Dodson K."/>
            <person name="Doup L."/>
            <person name="Ferriera S."/>
            <person name="Garg N."/>
            <person name="Gluecksmann A."/>
            <person name="Hart B."/>
            <person name="Haynes J."/>
            <person name="Haynes C."/>
            <person name="Heiner C."/>
            <person name="Hladun S."/>
            <person name="Hostin D."/>
            <person name="Houck J."/>
            <person name="Howland T."/>
            <person name="Ibegwam C."/>
            <person name="Johnson J."/>
            <person name="Kalush F."/>
            <person name="Kline L."/>
            <person name="Koduru S."/>
            <person name="Love A."/>
            <person name="Mann F."/>
            <person name="May D."/>
            <person name="McCawley S."/>
            <person name="McIntosh T."/>
            <person name="McMullen I."/>
            <person name="Moy M."/>
            <person name="Moy L."/>
            <person name="Murphy B."/>
            <person name="Nelson K."/>
            <person name="Pfannkoch C."/>
            <person name="Pratts E."/>
            <person name="Puri V."/>
            <person name="Qureshi H."/>
            <person name="Reardon M."/>
            <person name="Rodriguez R."/>
            <person name="Rogers Y.H."/>
            <person name="Romblad D."/>
            <person name="Ruhfel B."/>
            <person name="Scott R."/>
            <person name="Sitter C."/>
            <person name="Smallwood M."/>
            <person name="Stewart E."/>
            <person name="Strong R."/>
            <person name="Suh E."/>
            <person name="Thomas R."/>
            <person name="Tint N.N."/>
            <person name="Tse S."/>
            <person name="Vech C."/>
            <person name="Wang G."/>
            <person name="Wetter J."/>
            <person name="Williams S."/>
            <person name="Williams M."/>
            <person name="Windsor S."/>
            <person name="Winn-Deen E."/>
            <person name="Wolfe K."/>
            <person name="Zaveri J."/>
            <person name="Zaveri K."/>
            <person name="Abril J.F."/>
            <person name="Guigo R."/>
            <person name="Campbell M.J."/>
            <person name="Sjolander K.V."/>
            <person name="Karlak B."/>
            <person name="Kejariwal A."/>
            <person name="Mi H."/>
            <person name="Lazareva B."/>
            <person name="Hatton T."/>
            <person name="Narechania A."/>
            <person name="Diemer K."/>
            <person name="Muruganujan A."/>
            <person name="Guo N."/>
            <person name="Sato S."/>
            <person name="Bafna V."/>
            <person name="Istrail S."/>
            <person name="Lippert R."/>
            <person name="Schwartz R."/>
            <person name="Walenz B."/>
            <person name="Yooseph S."/>
            <person name="Allen D."/>
            <person name="Basu A."/>
            <person name="Baxendale J."/>
            <person name="Blick L."/>
            <person name="Caminha M."/>
            <person name="Carnes-Stine J."/>
            <person name="Caulk P."/>
            <person name="Chiang Y.H."/>
            <person name="Coyne M."/>
            <person name="Dahlke C."/>
            <person name="Mays A."/>
            <person name="Dombroski M."/>
            <person name="Donnelly M."/>
            <person name="Ely D."/>
            <person name="Esparham S."/>
            <person name="Fosler C."/>
            <person name="Gire H."/>
            <person name="Glanowski S."/>
            <person name="Glasser K."/>
            <person name="Glodek A."/>
            <person name="Gorokhov M."/>
            <person name="Graham K."/>
            <person name="Gropman B."/>
            <person name="Harris M."/>
            <person name="Heil J."/>
            <person name="Henderson S."/>
            <person name="Hoover J."/>
            <person name="Jennings D."/>
            <person name="Jordan C."/>
            <person name="Jordan J."/>
            <person name="Kasha J."/>
            <person name="Kagan L."/>
            <person name="Kraft C."/>
            <person name="Levitsky A."/>
            <person name="Lewis M."/>
            <person name="Liu X."/>
            <person name="Lopez J."/>
            <person name="Ma D."/>
            <person name="Majoros W."/>
            <person name="McDaniel J."/>
            <person name="Murphy S."/>
            <person name="Newman M."/>
            <person name="Nguyen T."/>
            <person name="Nguyen N."/>
            <person name="Nodell M."/>
            <person name="Pan S."/>
            <person name="Peck J."/>
            <person name="Peterson M."/>
            <person name="Rowe W."/>
            <person name="Sanders R."/>
            <person name="Scott J."/>
            <person name="Simpson M."/>
            <person name="Smith T."/>
            <person name="Sprague A."/>
            <person name="Stockwell T."/>
            <person name="Turner R."/>
            <person name="Venter E."/>
            <person name="Wang M."/>
            <person name="Wen M."/>
            <person name="Wu D."/>
            <person name="Wu M."/>
            <person name="Xia A."/>
            <person name="Zandieh A."/>
            <person name="Zhu X."/>
        </authorList>
    </citation>
    <scope>NUCLEOTIDE SEQUENCE</scope>
</reference>
<accession>Q9BZU4</accession>
<feature type="transmembrane region" description="Helical" evidence="1">
    <location>
        <begin position="45"/>
        <end position="67"/>
    </location>
</feature>
<gene>
    <name evidence="3" type="ORF">hCG_2009001</name>
</gene>
<dbReference type="EMBL" id="CH471064">
    <property type="protein sequence ID" value="EAW68136.1"/>
    <property type="molecule type" value="Genomic_DNA"/>
</dbReference>
<name>Q9BZU4_HUMAN</name>
<proteinExistence type="evidence at transcript level"/>
<keyword evidence="1" id="KW-0472">Membrane</keyword>
<reference evidence="2" key="1">
    <citation type="submission" date="2000-06" db="EMBL/GenBank/DDBJ databases">
        <title>Human acute promyelocytic leukemia cell line NB4's apoptosis related genes.</title>
        <authorList>
            <person name="Yu W.-Q."/>
            <person name="Sun B.-Z."/>
            <person name="Chai Y.-B."/>
            <person name="Zhu F."/>
            <person name="Liu X.-S."/>
            <person name="Li Z."/>
            <person name="Lu F."/>
            <person name="Yan W."/>
            <person name="Yang H."/>
            <person name="Zhao Z.-L."/>
        </authorList>
    </citation>
    <scope>NUCLEOTIDE SEQUENCE</scope>
</reference>
<protein>
    <submittedName>
        <fullName evidence="3">HCG2009001</fullName>
    </submittedName>
    <submittedName>
        <fullName evidence="2">PNAS-17</fullName>
    </submittedName>
</protein>
<keyword evidence="1" id="KW-1133">Transmembrane helix</keyword>
<evidence type="ECO:0000313" key="3">
    <source>
        <dbReference type="EMBL" id="EAW68136.1"/>
    </source>
</evidence>
<dbReference type="AlphaFoldDB" id="Q9BZU4"/>
<dbReference type="EMBL" id="AF274942">
    <property type="protein sequence ID" value="AAK07519.1"/>
    <property type="molecule type" value="mRNA"/>
</dbReference>
<sequence>MLRHQKLLLFSVTLYLLTTALPPYRRNGQTSESYRFLPPVTSHDLLWVNCFLYIFVSPSKSHILLYLKDKYVLKHLKYSPFGGCSFSWKTKQLR</sequence>